<dbReference type="PIRSF" id="PIRSF037748">
    <property type="entry name" value="RnhC"/>
    <property type="match status" value="1"/>
</dbReference>
<evidence type="ECO:0000256" key="4">
    <source>
        <dbReference type="ARBA" id="ARBA00004496"/>
    </source>
</evidence>
<comment type="cofactor">
    <cofactor evidence="2">
        <name>Mg(2+)</name>
        <dbReference type="ChEBI" id="CHEBI:18420"/>
    </cofactor>
</comment>
<evidence type="ECO:0000313" key="19">
    <source>
        <dbReference type="Proteomes" id="UP001595279"/>
    </source>
</evidence>
<evidence type="ECO:0000256" key="15">
    <source>
        <dbReference type="PROSITE-ProRule" id="PRU01319"/>
    </source>
</evidence>
<evidence type="ECO:0000313" key="18">
    <source>
        <dbReference type="EMBL" id="MFC3040063.1"/>
    </source>
</evidence>
<dbReference type="InterPro" id="IPR012337">
    <property type="entry name" value="RNaseH-like_sf"/>
</dbReference>
<organism evidence="18 19">
    <name type="scientific">Virgibacillus xinjiangensis</name>
    <dbReference type="NCBI Taxonomy" id="393090"/>
    <lineage>
        <taxon>Bacteria</taxon>
        <taxon>Bacillati</taxon>
        <taxon>Bacillota</taxon>
        <taxon>Bacilli</taxon>
        <taxon>Bacillales</taxon>
        <taxon>Bacillaceae</taxon>
        <taxon>Virgibacillus</taxon>
    </lineage>
</organism>
<keyword evidence="9 14" id="KW-0540">Nuclease</keyword>
<dbReference type="PANTHER" id="PTHR10954">
    <property type="entry name" value="RIBONUCLEASE H2 SUBUNIT A"/>
    <property type="match status" value="1"/>
</dbReference>
<keyword evidence="11 14" id="KW-0255">Endonuclease</keyword>
<dbReference type="PROSITE" id="PS51975">
    <property type="entry name" value="RNASE_H_2"/>
    <property type="match status" value="1"/>
</dbReference>
<protein>
    <recommendedName>
        <fullName evidence="7 14">Ribonuclease HIII</fullName>
        <shortName evidence="14">RNase HIII</shortName>
        <ecNumber evidence="6 14">3.1.26.4</ecNumber>
    </recommendedName>
</protein>
<keyword evidence="12 14" id="KW-0378">Hydrolase</keyword>
<evidence type="ECO:0000256" key="1">
    <source>
        <dbReference type="ARBA" id="ARBA00000077"/>
    </source>
</evidence>
<feature type="compositionally biased region" description="Basic and acidic residues" evidence="16">
    <location>
        <begin position="57"/>
        <end position="68"/>
    </location>
</feature>
<evidence type="ECO:0000256" key="9">
    <source>
        <dbReference type="ARBA" id="ARBA00022722"/>
    </source>
</evidence>
<evidence type="ECO:0000256" key="3">
    <source>
        <dbReference type="ARBA" id="ARBA00004065"/>
    </source>
</evidence>
<evidence type="ECO:0000256" key="14">
    <source>
        <dbReference type="HAMAP-Rule" id="MF_00053"/>
    </source>
</evidence>
<dbReference type="CDD" id="cd06590">
    <property type="entry name" value="RNase_HII_bacteria_HIII_like"/>
    <property type="match status" value="1"/>
</dbReference>
<dbReference type="SUPFAM" id="SSF53098">
    <property type="entry name" value="Ribonuclease H-like"/>
    <property type="match status" value="1"/>
</dbReference>
<feature type="binding site" evidence="14 15">
    <location>
        <position position="101"/>
    </location>
    <ligand>
        <name>a divalent metal cation</name>
        <dbReference type="ChEBI" id="CHEBI:60240"/>
    </ligand>
</feature>
<dbReference type="InterPro" id="IPR024567">
    <property type="entry name" value="RNase_HII/HIII_dom"/>
</dbReference>
<feature type="binding site" evidence="14 15">
    <location>
        <position position="102"/>
    </location>
    <ligand>
        <name>a divalent metal cation</name>
        <dbReference type="ChEBI" id="CHEBI:60240"/>
    </ligand>
</feature>
<feature type="domain" description="RNase H type-2" evidence="17">
    <location>
        <begin position="95"/>
        <end position="311"/>
    </location>
</feature>
<reference evidence="19" key="1">
    <citation type="journal article" date="2019" name="Int. J. Syst. Evol. Microbiol.">
        <title>The Global Catalogue of Microorganisms (GCM) 10K type strain sequencing project: providing services to taxonomists for standard genome sequencing and annotation.</title>
        <authorList>
            <consortium name="The Broad Institute Genomics Platform"/>
            <consortium name="The Broad Institute Genome Sequencing Center for Infectious Disease"/>
            <person name="Wu L."/>
            <person name="Ma J."/>
        </authorList>
    </citation>
    <scope>NUCLEOTIDE SEQUENCE [LARGE SCALE GENOMIC DNA]</scope>
    <source>
        <strain evidence="19">KCTC 13128</strain>
    </source>
</reference>
<evidence type="ECO:0000256" key="12">
    <source>
        <dbReference type="ARBA" id="ARBA00022801"/>
    </source>
</evidence>
<evidence type="ECO:0000256" key="5">
    <source>
        <dbReference type="ARBA" id="ARBA00008378"/>
    </source>
</evidence>
<comment type="catalytic activity">
    <reaction evidence="1 14 15">
        <text>Endonucleolytic cleavage to 5'-phosphomonoester.</text>
        <dbReference type="EC" id="3.1.26.4"/>
    </reaction>
</comment>
<evidence type="ECO:0000256" key="8">
    <source>
        <dbReference type="ARBA" id="ARBA00022490"/>
    </source>
</evidence>
<dbReference type="InterPro" id="IPR012295">
    <property type="entry name" value="TBP_dom_sf"/>
</dbReference>
<dbReference type="InterPro" id="IPR036397">
    <property type="entry name" value="RNaseH_sf"/>
</dbReference>
<evidence type="ECO:0000256" key="16">
    <source>
        <dbReference type="SAM" id="MobiDB-lite"/>
    </source>
</evidence>
<feature type="region of interest" description="Disordered" evidence="16">
    <location>
        <begin position="56"/>
        <end position="84"/>
    </location>
</feature>
<proteinExistence type="inferred from homology"/>
<sequence length="311" mass="34777">MPQNVQKVSMDTIKEMKSHYIGSLQSTPQGAMFRAKTPHAVITAYKSGKVLYQGKSPETEMKKWDSRSTSKPVSSSKKNQTSPSFYHPPANLFLSHHIGTDEAGTGDYFGPITVAALYVEGHQIEELKQMGVRDSKDLSDPVIRRLSKKVVAMNLPYSLLVLHNPKYNRLQKKGWSQGKMKAMLHQHAINNLRKKIGEKPLNGILIDQFCEPTIYKKHIASEGEKLLKDTYFMTKAESYSIAVAAASIIARTSFLNEMDKLSHKLGITLPKGASKKVDQSIAELIRKHGTEMLDSCGKTHFANTKKADQYL</sequence>
<comment type="caution">
    <text evidence="18">The sequence shown here is derived from an EMBL/GenBank/DDBJ whole genome shotgun (WGS) entry which is preliminary data.</text>
</comment>
<dbReference type="EMBL" id="JBHRSA010000031">
    <property type="protein sequence ID" value="MFC3040063.1"/>
    <property type="molecule type" value="Genomic_DNA"/>
</dbReference>
<dbReference type="NCBIfam" id="TIGR00716">
    <property type="entry name" value="rnhC"/>
    <property type="match status" value="1"/>
</dbReference>
<dbReference type="Proteomes" id="UP001595279">
    <property type="component" value="Unassembled WGS sequence"/>
</dbReference>
<evidence type="ECO:0000256" key="6">
    <source>
        <dbReference type="ARBA" id="ARBA00012180"/>
    </source>
</evidence>
<evidence type="ECO:0000259" key="17">
    <source>
        <dbReference type="PROSITE" id="PS51975"/>
    </source>
</evidence>
<accession>A0ABV7CUV4</accession>
<keyword evidence="8 14" id="KW-0963">Cytoplasm</keyword>
<comment type="similarity">
    <text evidence="5 14">Belongs to the RNase HII family. RnhC subfamily.</text>
</comment>
<evidence type="ECO:0000256" key="13">
    <source>
        <dbReference type="ARBA" id="ARBA00022842"/>
    </source>
</evidence>
<evidence type="ECO:0000256" key="2">
    <source>
        <dbReference type="ARBA" id="ARBA00001946"/>
    </source>
</evidence>
<dbReference type="InterPro" id="IPR024568">
    <property type="entry name" value="RNase_HIII_N"/>
</dbReference>
<keyword evidence="19" id="KW-1185">Reference proteome</keyword>
<dbReference type="Pfam" id="PF11858">
    <property type="entry name" value="DUF3378"/>
    <property type="match status" value="1"/>
</dbReference>
<dbReference type="EC" id="3.1.26.4" evidence="6 14"/>
<dbReference type="Pfam" id="PF01351">
    <property type="entry name" value="RNase_HII"/>
    <property type="match status" value="1"/>
</dbReference>
<dbReference type="Gene3D" id="3.30.420.10">
    <property type="entry name" value="Ribonuclease H-like superfamily/Ribonuclease H"/>
    <property type="match status" value="1"/>
</dbReference>
<dbReference type="HAMAP" id="MF_00053">
    <property type="entry name" value="RNase_HIII"/>
    <property type="match status" value="1"/>
</dbReference>
<dbReference type="Gene3D" id="3.30.310.10">
    <property type="entry name" value="TATA-Binding Protein"/>
    <property type="match status" value="1"/>
</dbReference>
<dbReference type="RefSeq" id="WP_390270728.1">
    <property type="nucleotide sequence ID" value="NZ_JBHRSA010000031.1"/>
</dbReference>
<dbReference type="PANTHER" id="PTHR10954:SF23">
    <property type="entry name" value="RIBONUCLEASE"/>
    <property type="match status" value="1"/>
</dbReference>
<comment type="subcellular location">
    <subcellularLocation>
        <location evidence="4 14">Cytoplasm</location>
    </subcellularLocation>
</comment>
<keyword evidence="13 14" id="KW-0460">Magnesium</keyword>
<dbReference type="InterPro" id="IPR004641">
    <property type="entry name" value="RNase_HIII"/>
</dbReference>
<dbReference type="InterPro" id="IPR001352">
    <property type="entry name" value="RNase_HII/HIII"/>
</dbReference>
<comment type="function">
    <text evidence="3 14">Endonuclease that specifically degrades the RNA of RNA-DNA hybrids.</text>
</comment>
<evidence type="ECO:0000256" key="11">
    <source>
        <dbReference type="ARBA" id="ARBA00022759"/>
    </source>
</evidence>
<evidence type="ECO:0000256" key="10">
    <source>
        <dbReference type="ARBA" id="ARBA00022723"/>
    </source>
</evidence>
<keyword evidence="10 14" id="KW-0479">Metal-binding</keyword>
<name>A0ABV7CUV4_9BACI</name>
<gene>
    <name evidence="14 18" type="primary">rnhC</name>
    <name evidence="18" type="ORF">ACFOGI_07345</name>
</gene>
<dbReference type="CDD" id="cd14796">
    <property type="entry name" value="RNAse_HIII_N"/>
    <property type="match status" value="1"/>
</dbReference>
<evidence type="ECO:0000256" key="7">
    <source>
        <dbReference type="ARBA" id="ARBA00021407"/>
    </source>
</evidence>
<feature type="binding site" evidence="14 15">
    <location>
        <position position="207"/>
    </location>
    <ligand>
        <name>a divalent metal cation</name>
        <dbReference type="ChEBI" id="CHEBI:60240"/>
    </ligand>
</feature>
<comment type="cofactor">
    <cofactor evidence="14 15">
        <name>Mn(2+)</name>
        <dbReference type="ChEBI" id="CHEBI:29035"/>
    </cofactor>
    <cofactor evidence="14 15">
        <name>Mg(2+)</name>
        <dbReference type="ChEBI" id="CHEBI:18420"/>
    </cofactor>
    <text evidence="14 15">Manganese or magnesium. Binds 1 divalent metal ion per monomer in the absence of substrate. May bind a second metal ion after substrate binding.</text>
</comment>
<feature type="compositionally biased region" description="Low complexity" evidence="16">
    <location>
        <begin position="69"/>
        <end position="78"/>
    </location>
</feature>